<evidence type="ECO:0000313" key="7">
    <source>
        <dbReference type="Proteomes" id="UP000663854"/>
    </source>
</evidence>
<evidence type="ECO:0000256" key="2">
    <source>
        <dbReference type="ARBA" id="ARBA00022737"/>
    </source>
</evidence>
<dbReference type="PANTHER" id="PTHR46580">
    <property type="entry name" value="SENSOR KINASE-RELATED"/>
    <property type="match status" value="1"/>
</dbReference>
<evidence type="ECO:0008006" key="9">
    <source>
        <dbReference type="Google" id="ProtNLM"/>
    </source>
</evidence>
<dbReference type="Gene3D" id="2.30.30.100">
    <property type="match status" value="11"/>
</dbReference>
<name>A0A814JVP8_9BILA</name>
<feature type="compositionally biased region" description="Polar residues" evidence="4">
    <location>
        <begin position="295"/>
        <end position="310"/>
    </location>
</feature>
<keyword evidence="2" id="KW-0677">Repeat</keyword>
<evidence type="ECO:0000313" key="8">
    <source>
        <dbReference type="Proteomes" id="UP000663870"/>
    </source>
</evidence>
<dbReference type="InterPro" id="IPR028994">
    <property type="entry name" value="Integrin_alpha_N"/>
</dbReference>
<comment type="caution">
    <text evidence="5">The sequence shown here is derived from an EMBL/GenBank/DDBJ whole genome shotgun (WGS) entry which is preliminary data.</text>
</comment>
<dbReference type="EMBL" id="CAJNOH010000451">
    <property type="protein sequence ID" value="CAF1044320.1"/>
    <property type="molecule type" value="Genomic_DNA"/>
</dbReference>
<accession>A0A814JVP8</accession>
<gene>
    <name evidence="6" type="ORF">JXQ802_LOCUS25780</name>
    <name evidence="5" type="ORF">PYM288_LOCUS16810</name>
</gene>
<protein>
    <recommendedName>
        <fullName evidence="9">ATP-dependent DNA helicase</fullName>
    </recommendedName>
</protein>
<dbReference type="InterPro" id="IPR013517">
    <property type="entry name" value="FG-GAP"/>
</dbReference>
<evidence type="ECO:0000256" key="3">
    <source>
        <dbReference type="ARBA" id="ARBA00023180"/>
    </source>
</evidence>
<keyword evidence="8" id="KW-1185">Reference proteome</keyword>
<keyword evidence="1" id="KW-0732">Signal</keyword>
<dbReference type="PANTHER" id="PTHR46580:SF4">
    <property type="entry name" value="ATP_GTP-BINDING PROTEIN"/>
    <property type="match status" value="1"/>
</dbReference>
<feature type="region of interest" description="Disordered" evidence="4">
    <location>
        <begin position="295"/>
        <end position="329"/>
    </location>
</feature>
<dbReference type="Pfam" id="PF13517">
    <property type="entry name" value="FG-GAP_3"/>
    <property type="match status" value="9"/>
</dbReference>
<evidence type="ECO:0000256" key="1">
    <source>
        <dbReference type="ARBA" id="ARBA00022729"/>
    </source>
</evidence>
<dbReference type="InterPro" id="IPR013519">
    <property type="entry name" value="Int_alpha_beta-p"/>
</dbReference>
<keyword evidence="3" id="KW-0325">Glycoprotein</keyword>
<dbReference type="SUPFAM" id="SSF69318">
    <property type="entry name" value="Integrin alpha N-terminal domain"/>
    <property type="match status" value="3"/>
</dbReference>
<organism evidence="5 7">
    <name type="scientific">Rotaria sordida</name>
    <dbReference type="NCBI Taxonomy" id="392033"/>
    <lineage>
        <taxon>Eukaryota</taxon>
        <taxon>Metazoa</taxon>
        <taxon>Spiralia</taxon>
        <taxon>Gnathifera</taxon>
        <taxon>Rotifera</taxon>
        <taxon>Eurotatoria</taxon>
        <taxon>Bdelloidea</taxon>
        <taxon>Philodinida</taxon>
        <taxon>Philodinidae</taxon>
        <taxon>Rotaria</taxon>
    </lineage>
</organism>
<dbReference type="EMBL" id="CAJNOL010000881">
    <property type="protein sequence ID" value="CAF1227834.1"/>
    <property type="molecule type" value="Genomic_DNA"/>
</dbReference>
<reference evidence="5" key="1">
    <citation type="submission" date="2021-02" db="EMBL/GenBank/DDBJ databases">
        <authorList>
            <person name="Nowell W R."/>
        </authorList>
    </citation>
    <scope>NUCLEOTIDE SEQUENCE</scope>
</reference>
<dbReference type="Gene3D" id="2.130.10.130">
    <property type="entry name" value="Integrin alpha, N-terminal"/>
    <property type="match status" value="3"/>
</dbReference>
<dbReference type="Proteomes" id="UP000663854">
    <property type="component" value="Unassembled WGS sequence"/>
</dbReference>
<dbReference type="SMART" id="SM00191">
    <property type="entry name" value="Int_alpha"/>
    <property type="match status" value="7"/>
</dbReference>
<evidence type="ECO:0000313" key="5">
    <source>
        <dbReference type="EMBL" id="CAF1044320.1"/>
    </source>
</evidence>
<proteinExistence type="predicted"/>
<sequence length="1481" mass="159936">MSMVGLTLPAKLNRIISIAKHVDPQVSFGGVNIIFFGDYLQYRPVYDTLLHIDFSLPSKEKLGKLPTEKEIQQCVASSLILQTNCVVKLTQQMRTEHLRYLQLLECLHHGQCNYDDYELLLTRVVGQPSVGSLCDSPWNKAPILVFRNEVRTQLNNKPAIHNAAQLGHVPIVCVAQDTCNGKPVEDPILIKKLLELSDSKTEHLPGLLPFVPGMPVILTQSIAIELGLINGINGIFRQLVYQADSVSTDVLSEIFPKNTQYIHRPLHALIEIAKSKIESNLEELQPKLVPIPMNKNSTSDDAISVENSPAAQHPHVDNEQRENSTQNEFNSAECATATNTTKKWSMTPTPLEFSHWSRHRSSIGAGTFAVFTIIAMSIGILTVCFTSPKATVQKCELKFKPTTQKPVEYKYGPRSVAAGDFDNDTCLDMVIAHHIANTITVYLGYGNGTFKSPIPYSTGSYSSPYMVTVGYFNNDSYLDIAVANFGTNNIVIFHGFGDGSFVNQTELSTGSFRPIAIIGAHFNNDTLLDIAIANYGNHSISILYQYGNGSFSLPITYPTGYDSFPSSIAAGDFNNDKYLDLAIANYGTNNIVILFGNSNSTFTKQITISIGIDSQPYSIAAGDFNADNFLDIAIANSRSHEVGVLLNNGNETFAKQVNYSINSASPIAISVGDFNQDNRLDIITTNQGAGNIAILLGYGNGKFANSIMYSTGSSSSISVAVGHFNKDHRLDIVVVNNDTGAIDILVGCYEGFQNQIRYSAGSSPRSVSIGDVNNDTRLDIIVANRGSNDVSILLGYGNGSFENQTRYSVGSYPTSVAIGDVNNDTRLDIVVTNWDSNDVSVLLGYGNGSFENQTRYSVGSYPQSVAIGDVNNDTRLDIVVVNSQNNDVSILVGYGNGSFENQTRYSVGSSPQSVSIGDVNNDTRLDIVVANWYSNDVSVILGYGNGSFETQTRYSVGSSPVSASIGDVNNDNRLDIVVANSNSNDVSVLLGYGNGSFENQKSYLVGSNPSSVSIGDVNNDTRLDIVVANWDSDDVSVLLGYRNGSFETQTRYSVGSSSSSVSIGDINNDTRLDIVVANLKSNDVSVLLQYNRGAITYEMSLAPSDGSSLRCVVIGDLNNDNNLDIVLANYGTNNLGVLFGYGNGSFENQMMLSTGMNSHPISIAVGDFNGDREVDIAVANHGTKHVDMMLGNGQGKFAIQIRYEIGFDTPPLVMASGDFNNDARSEIAVAYDGRDHVDIFVAYNHGSFENQTRYSVGSYPSSVAIGDVNNDTRLDIVVANFWNNDVSVLLGYGNGSFENQTKYSAGSYPQCVAIGDVNNDTRLDIVVVNADSNDVSVLLGYGNGSFENQARYSAGSYPSSVAIGDVNNDTRLDIVVANWYSNDVSVLLGYGNGSFENQTRYSVGSSPYSVAIGDVNNDTRLDIVVANSGSNDVSVLLGYGNGSLENQTKYSVGSNPSSVAIGDVNNDTRLDIVVANGNSYD</sequence>
<dbReference type="Proteomes" id="UP000663870">
    <property type="component" value="Unassembled WGS sequence"/>
</dbReference>
<evidence type="ECO:0000256" key="4">
    <source>
        <dbReference type="SAM" id="MobiDB-lite"/>
    </source>
</evidence>
<evidence type="ECO:0000313" key="6">
    <source>
        <dbReference type="EMBL" id="CAF1227834.1"/>
    </source>
</evidence>